<organism evidence="6 7">
    <name type="scientific">Senna tora</name>
    <dbReference type="NCBI Taxonomy" id="362788"/>
    <lineage>
        <taxon>Eukaryota</taxon>
        <taxon>Viridiplantae</taxon>
        <taxon>Streptophyta</taxon>
        <taxon>Embryophyta</taxon>
        <taxon>Tracheophyta</taxon>
        <taxon>Spermatophyta</taxon>
        <taxon>Magnoliopsida</taxon>
        <taxon>eudicotyledons</taxon>
        <taxon>Gunneridae</taxon>
        <taxon>Pentapetalae</taxon>
        <taxon>rosids</taxon>
        <taxon>fabids</taxon>
        <taxon>Fabales</taxon>
        <taxon>Fabaceae</taxon>
        <taxon>Caesalpinioideae</taxon>
        <taxon>Cassia clade</taxon>
        <taxon>Senna</taxon>
    </lineage>
</organism>
<dbReference type="GO" id="GO:0008233">
    <property type="term" value="F:peptidase activity"/>
    <property type="evidence" value="ECO:0007669"/>
    <property type="project" value="UniProtKB-KW"/>
</dbReference>
<keyword evidence="2" id="KW-0479">Metal-binding</keyword>
<reference evidence="6" key="1">
    <citation type="submission" date="2020-09" db="EMBL/GenBank/DDBJ databases">
        <title>Genome-Enabled Discovery of Anthraquinone Biosynthesis in Senna tora.</title>
        <authorList>
            <person name="Kang S.-H."/>
            <person name="Pandey R.P."/>
            <person name="Lee C.-M."/>
            <person name="Sim J.-S."/>
            <person name="Jeong J.-T."/>
            <person name="Choi B.-S."/>
            <person name="Jung M."/>
            <person name="Ginzburg D."/>
            <person name="Zhao K."/>
            <person name="Won S.Y."/>
            <person name="Oh T.-J."/>
            <person name="Yu Y."/>
            <person name="Kim N.-H."/>
            <person name="Lee O.R."/>
            <person name="Lee T.-H."/>
            <person name="Bashyal P."/>
            <person name="Kim T.-S."/>
            <person name="Lee W.-H."/>
            <person name="Kawkins C."/>
            <person name="Kim C.-K."/>
            <person name="Kim J.S."/>
            <person name="Ahn B.O."/>
            <person name="Rhee S.Y."/>
            <person name="Sohng J.K."/>
        </authorList>
    </citation>
    <scope>NUCLEOTIDE SEQUENCE</scope>
    <source>
        <tissue evidence="6">Leaf</tissue>
    </source>
</reference>
<dbReference type="EMBL" id="JAAIUW010000005">
    <property type="protein sequence ID" value="KAF7831723.1"/>
    <property type="molecule type" value="Genomic_DNA"/>
</dbReference>
<evidence type="ECO:0000256" key="2">
    <source>
        <dbReference type="ARBA" id="ARBA00022723"/>
    </source>
</evidence>
<dbReference type="GO" id="GO:0003676">
    <property type="term" value="F:nucleic acid binding"/>
    <property type="evidence" value="ECO:0007669"/>
    <property type="project" value="InterPro"/>
</dbReference>
<evidence type="ECO:0000256" key="3">
    <source>
        <dbReference type="ARBA" id="ARBA00022801"/>
    </source>
</evidence>
<dbReference type="PANTHER" id="PTHR42648:SF26">
    <property type="entry name" value="INTEGRASE CATALYTIC DOMAIN-CONTAINING PROTEIN"/>
    <property type="match status" value="1"/>
</dbReference>
<dbReference type="Pfam" id="PF00665">
    <property type="entry name" value="rve"/>
    <property type="match status" value="1"/>
</dbReference>
<keyword evidence="3" id="KW-0378">Hydrolase</keyword>
<dbReference type="InterPro" id="IPR054722">
    <property type="entry name" value="PolX-like_BBD"/>
</dbReference>
<evidence type="ECO:0000313" key="7">
    <source>
        <dbReference type="Proteomes" id="UP000634136"/>
    </source>
</evidence>
<dbReference type="GO" id="GO:0046872">
    <property type="term" value="F:metal ion binding"/>
    <property type="evidence" value="ECO:0007669"/>
    <property type="project" value="UniProtKB-KW"/>
</dbReference>
<dbReference type="SUPFAM" id="SSF53098">
    <property type="entry name" value="Ribonuclease H-like"/>
    <property type="match status" value="1"/>
</dbReference>
<dbReference type="InterPro" id="IPR012337">
    <property type="entry name" value="RNaseH-like_sf"/>
</dbReference>
<keyword evidence="7" id="KW-1185">Reference proteome</keyword>
<protein>
    <submittedName>
        <fullName evidence="6">Retrovirus-related Pol polyprotein from transposon TNT 1-94</fullName>
    </submittedName>
</protein>
<dbReference type="PANTHER" id="PTHR42648">
    <property type="entry name" value="TRANSPOSASE, PUTATIVE-RELATED"/>
    <property type="match status" value="1"/>
</dbReference>
<comment type="caution">
    <text evidence="6">The sequence shown here is derived from an EMBL/GenBank/DDBJ whole genome shotgun (WGS) entry which is preliminary data.</text>
</comment>
<dbReference type="Pfam" id="PF22936">
    <property type="entry name" value="Pol_BBD"/>
    <property type="match status" value="1"/>
</dbReference>
<dbReference type="InterPro" id="IPR001584">
    <property type="entry name" value="Integrase_cat-core"/>
</dbReference>
<dbReference type="PROSITE" id="PS50994">
    <property type="entry name" value="INTEGRASE"/>
    <property type="match status" value="1"/>
</dbReference>
<dbReference type="InterPro" id="IPR039537">
    <property type="entry name" value="Retrotran_Ty1/copia-like"/>
</dbReference>
<evidence type="ECO:0000256" key="1">
    <source>
        <dbReference type="ARBA" id="ARBA00022670"/>
    </source>
</evidence>
<proteinExistence type="predicted"/>
<dbReference type="InterPro" id="IPR013103">
    <property type="entry name" value="RVT_2"/>
</dbReference>
<evidence type="ECO:0000259" key="5">
    <source>
        <dbReference type="PROSITE" id="PS50994"/>
    </source>
</evidence>
<name>A0A834WRK2_9FABA</name>
<dbReference type="OrthoDB" id="1436019at2759"/>
<evidence type="ECO:0000313" key="6">
    <source>
        <dbReference type="EMBL" id="KAF7831723.1"/>
    </source>
</evidence>
<dbReference type="GO" id="GO:0006508">
    <property type="term" value="P:proteolysis"/>
    <property type="evidence" value="ECO:0007669"/>
    <property type="project" value="UniProtKB-KW"/>
</dbReference>
<sequence length="567" mass="62291">MDDQSGDTGSSTKSKSAIDQGAKSTVTGINSSRFSQQGFTHPFSNKLDDHNYLTWRKQVQATIKGRFDPTLTATTLAQSQTQFNNNISTSSAPVEALIATLETIYDAAWYPDSGASNHITNDASNLQTQQAYTGTDKVHSASGSGLTISTIGQSDVFTASNKILSLKILFHVLAVTKNLLSVSKCAKDIDVYFVSTADTCVVKSQATHQVLLKGRMSNGLYLFDELPLTHKSNKTFSAHVICTSSDSSLNTWHCKSCSFSFPVSDSVYAIPLDLVYSDVWGPTPILSSKGYRYYVIFIDACTRYTSLYLLKAKSDTLLAFKQFKALAENQFNTSTKSFQSDFGAELRSFIPFLNQHGISHRLSCPHTHQQNGSAERKHRHITEIGLTLLANASLPLYFWDEAFLTSLATALSHFGFTSAKCDSSLFIRRSSHSVMFILVYVDDVIITGSSLQEIQTLISSLHAQFALKDMGSLHYFLSLQVLPTTDHGLVLTQTKYITDLLSRAGLTDAKPQKMPMVSGLKFHAGGDEPFSDATLYGSIVGALQYTALTRPEIAYSVNKVCQFMHNL</sequence>
<dbReference type="Proteomes" id="UP000634136">
    <property type="component" value="Unassembled WGS sequence"/>
</dbReference>
<dbReference type="AlphaFoldDB" id="A0A834WRK2"/>
<feature type="compositionally biased region" description="Low complexity" evidence="4">
    <location>
        <begin position="1"/>
        <end position="15"/>
    </location>
</feature>
<dbReference type="GO" id="GO:0015074">
    <property type="term" value="P:DNA integration"/>
    <property type="evidence" value="ECO:0007669"/>
    <property type="project" value="InterPro"/>
</dbReference>
<accession>A0A834WRK2</accession>
<dbReference type="Pfam" id="PF07727">
    <property type="entry name" value="RVT_2"/>
    <property type="match status" value="1"/>
</dbReference>
<gene>
    <name evidence="6" type="ORF">G2W53_014056</name>
</gene>
<evidence type="ECO:0000256" key="4">
    <source>
        <dbReference type="SAM" id="MobiDB-lite"/>
    </source>
</evidence>
<feature type="domain" description="Integrase catalytic" evidence="5">
    <location>
        <begin position="267"/>
        <end position="403"/>
    </location>
</feature>
<keyword evidence="1" id="KW-0645">Protease</keyword>
<dbReference type="Gene3D" id="3.30.420.10">
    <property type="entry name" value="Ribonuclease H-like superfamily/Ribonuclease H"/>
    <property type="match status" value="1"/>
</dbReference>
<dbReference type="InterPro" id="IPR036397">
    <property type="entry name" value="RNaseH_sf"/>
</dbReference>
<feature type="region of interest" description="Disordered" evidence="4">
    <location>
        <begin position="1"/>
        <end position="23"/>
    </location>
</feature>